<dbReference type="PANTHER" id="PTHR35579:SF3">
    <property type="entry name" value="CRISPR SYSTEM CMS ENDORIBONUCLEASE CSM3"/>
    <property type="match status" value="1"/>
</dbReference>
<organism evidence="3 4">
    <name type="scientific">Candidatus Acididesulfobacter diazotrophicus</name>
    <dbReference type="NCBI Taxonomy" id="2597226"/>
    <lineage>
        <taxon>Bacteria</taxon>
        <taxon>Deltaproteobacteria</taxon>
        <taxon>Candidatus Acidulodesulfobacterales</taxon>
        <taxon>Candidatus Acididesulfobacter</taxon>
    </lineage>
</organism>
<dbReference type="CDD" id="cd09726">
    <property type="entry name" value="RAMP_I_III"/>
    <property type="match status" value="1"/>
</dbReference>
<dbReference type="EMBL" id="SGBB01000014">
    <property type="protein sequence ID" value="RZD18102.1"/>
    <property type="molecule type" value="Genomic_DNA"/>
</dbReference>
<proteinExistence type="predicted"/>
<keyword evidence="1" id="KW-0051">Antiviral defense</keyword>
<comment type="caution">
    <text evidence="3">The sequence shown here is derived from an EMBL/GenBank/DDBJ whole genome shotgun (WGS) entry which is preliminary data.</text>
</comment>
<reference evidence="3 4" key="1">
    <citation type="journal article" date="2019" name="ISME J.">
        <title>Insights into ecological role of a new deltaproteobacterial order Candidatus Acidulodesulfobacterales by metagenomics and metatranscriptomics.</title>
        <authorList>
            <person name="Tan S."/>
            <person name="Liu J."/>
            <person name="Fang Y."/>
            <person name="Hedlund B.P."/>
            <person name="Lian Z.H."/>
            <person name="Huang L.Y."/>
            <person name="Li J.T."/>
            <person name="Huang L.N."/>
            <person name="Li W.J."/>
            <person name="Jiang H.C."/>
            <person name="Dong H.L."/>
            <person name="Shu W.S."/>
        </authorList>
    </citation>
    <scope>NUCLEOTIDE SEQUENCE [LARGE SCALE GENOMIC DNA]</scope>
    <source>
        <strain evidence="3">AP1</strain>
    </source>
</reference>
<gene>
    <name evidence="3" type="ORF">EVG15_07640</name>
</gene>
<dbReference type="AlphaFoldDB" id="A0A519BLE9"/>
<accession>A0A519BLE9</accession>
<sequence length="216" mass="24674">MINNNYNYQIAIRLKSDALIGSGEGFGSIIDTDVVFDDLGLPYIPAKRVKGIMLESAQELNEMLNIFNKSVDIDNIFGKKGEKEGLVYFSNFYLENYANIREWLEYYCKKTKIINKQSIIAQMTSLRYSTAIDSKTNLTKEGSLRTERIINSGKIFVSDIYFPEKLEENIALICQNTRRIGTKRTRGLGEIEVLLLKNGQSINNIALKKLESEDYK</sequence>
<dbReference type="Proteomes" id="UP000319296">
    <property type="component" value="Unassembled WGS sequence"/>
</dbReference>
<evidence type="ECO:0000256" key="1">
    <source>
        <dbReference type="ARBA" id="ARBA00023118"/>
    </source>
</evidence>
<dbReference type="InterPro" id="IPR052216">
    <property type="entry name" value="CRISPR_Csm3_endoribonuclease"/>
</dbReference>
<dbReference type="Pfam" id="PF03787">
    <property type="entry name" value="RAMPs"/>
    <property type="match status" value="1"/>
</dbReference>
<protein>
    <recommendedName>
        <fullName evidence="2">CRISPR type III-associated protein domain-containing protein</fullName>
    </recommendedName>
</protein>
<name>A0A519BLE9_9DELT</name>
<dbReference type="InterPro" id="IPR005537">
    <property type="entry name" value="RAMP_III_fam"/>
</dbReference>
<dbReference type="PANTHER" id="PTHR35579">
    <property type="entry name" value="CRISPR SYSTEM CMS ENDORIBONUCLEASE CSM3"/>
    <property type="match status" value="1"/>
</dbReference>
<feature type="domain" description="CRISPR type III-associated protein" evidence="2">
    <location>
        <begin position="12"/>
        <end position="192"/>
    </location>
</feature>
<evidence type="ECO:0000313" key="3">
    <source>
        <dbReference type="EMBL" id="RZD18102.1"/>
    </source>
</evidence>
<evidence type="ECO:0000313" key="4">
    <source>
        <dbReference type="Proteomes" id="UP000319296"/>
    </source>
</evidence>
<evidence type="ECO:0000259" key="2">
    <source>
        <dbReference type="Pfam" id="PF03787"/>
    </source>
</evidence>
<dbReference type="GO" id="GO:0051607">
    <property type="term" value="P:defense response to virus"/>
    <property type="evidence" value="ECO:0007669"/>
    <property type="project" value="UniProtKB-KW"/>
</dbReference>